<sequence length="469" mass="52716">MTTKHLKKSFIITALLIGFQSCTNDEEFDSESSNSTSVAVIVSDDTTELITEWSKLWVTLDQYTVGMRPNTVTRSLAYIHLTGYETAIPFMNNYTSNTNRFNNLNINNNVYENNVNLNLALNTAYAIAIDHFMHSLETGVRQNIAAFEAEKEALLTQGLTDNEIENSERWGRHVAQRVIDYAESDRDAEEQIINQTPNDYVAPEGVGLWEAADNEDAWFPYWREVRTFAITPQQSSSTSFNSVLQHSTNTNSLYYRQMNDVYESTTNAAATNGEDLWIAEFWADDVEGLMISPPGRHYSIANQLIEQNDLDYDETLELLLRLGLALNDAAVSAWDDKYTYNIERPSNYIREYIDEDFTTNLSKFISGSNPAFPSYPSGHATFAGAAAGIFIDFFGSDNMSITDNTYTGFTNLSFNGTARSFTSFTEMAYENAYSRVPLGVHIEQDAIEGLRLGFEVSDAVNNLNLQSGN</sequence>
<name>A0A6L6U4T9_9FLAO</name>
<evidence type="ECO:0000259" key="1">
    <source>
        <dbReference type="Pfam" id="PF01569"/>
    </source>
</evidence>
<evidence type="ECO:0000313" key="2">
    <source>
        <dbReference type="EMBL" id="MUU77091.1"/>
    </source>
</evidence>
<comment type="caution">
    <text evidence="2">The sequence shown here is derived from an EMBL/GenBank/DDBJ whole genome shotgun (WGS) entry which is preliminary data.</text>
</comment>
<dbReference type="InterPro" id="IPR000326">
    <property type="entry name" value="PAP2/HPO"/>
</dbReference>
<dbReference type="EMBL" id="WOWS01000001">
    <property type="protein sequence ID" value="MUU77091.1"/>
    <property type="molecule type" value="Genomic_DNA"/>
</dbReference>
<proteinExistence type="predicted"/>
<dbReference type="Pfam" id="PF01569">
    <property type="entry name" value="PAP2"/>
    <property type="match status" value="1"/>
</dbReference>
<dbReference type="SUPFAM" id="SSF48317">
    <property type="entry name" value="Acid phosphatase/Vanadium-dependent haloperoxidase"/>
    <property type="match status" value="1"/>
</dbReference>
<dbReference type="InterPro" id="IPR036938">
    <property type="entry name" value="PAP2/HPO_sf"/>
</dbReference>
<evidence type="ECO:0000313" key="3">
    <source>
        <dbReference type="Proteomes" id="UP000478208"/>
    </source>
</evidence>
<feature type="domain" description="Phosphatidic acid phosphatase type 2/haloperoxidase" evidence="1">
    <location>
        <begin position="321"/>
        <end position="454"/>
    </location>
</feature>
<dbReference type="AlphaFoldDB" id="A0A6L6U4T9"/>
<protein>
    <submittedName>
        <fullName evidence="2">Phosphatase PAP2 family protein</fullName>
    </submittedName>
</protein>
<dbReference type="InterPro" id="IPR052559">
    <property type="entry name" value="V-haloperoxidase"/>
</dbReference>
<reference evidence="2 3" key="1">
    <citation type="submission" date="2019-12" db="EMBL/GenBank/DDBJ databases">
        <authorList>
            <person name="Li J."/>
        </authorList>
    </citation>
    <scope>NUCLEOTIDE SEQUENCE [LARGE SCALE GENOMIC DNA]</scope>
    <source>
        <strain evidence="2 3">HL2-2</strain>
    </source>
</reference>
<dbReference type="PANTHER" id="PTHR34599">
    <property type="entry name" value="PEROXIDASE-RELATED"/>
    <property type="match status" value="1"/>
</dbReference>
<keyword evidence="3" id="KW-1185">Reference proteome</keyword>
<dbReference type="PANTHER" id="PTHR34599:SF1">
    <property type="entry name" value="PHOSPHATIDIC ACID PHOSPHATASE TYPE 2_HALOPEROXIDASE DOMAIN-CONTAINING PROTEIN"/>
    <property type="match status" value="1"/>
</dbReference>
<accession>A0A6L6U4T9</accession>
<gene>
    <name evidence="2" type="ORF">GN138_01420</name>
</gene>
<dbReference type="Gene3D" id="1.10.606.20">
    <property type="match status" value="1"/>
</dbReference>
<dbReference type="RefSeq" id="WP_157361530.1">
    <property type="nucleotide sequence ID" value="NZ_WOWS01000001.1"/>
</dbReference>
<organism evidence="2 3">
    <name type="scientific">Winogradskyella endarachnes</name>
    <dbReference type="NCBI Taxonomy" id="2681965"/>
    <lineage>
        <taxon>Bacteria</taxon>
        <taxon>Pseudomonadati</taxon>
        <taxon>Bacteroidota</taxon>
        <taxon>Flavobacteriia</taxon>
        <taxon>Flavobacteriales</taxon>
        <taxon>Flavobacteriaceae</taxon>
        <taxon>Winogradskyella</taxon>
    </lineage>
</organism>
<dbReference type="Proteomes" id="UP000478208">
    <property type="component" value="Unassembled WGS sequence"/>
</dbReference>
<dbReference type="PROSITE" id="PS51257">
    <property type="entry name" value="PROKAR_LIPOPROTEIN"/>
    <property type="match status" value="1"/>
</dbReference>
<dbReference type="CDD" id="cd03398">
    <property type="entry name" value="PAP2_haloperoxidase"/>
    <property type="match status" value="1"/>
</dbReference>